<name>A0A3S2UJI1_9SPHI</name>
<dbReference type="GO" id="GO:0005886">
    <property type="term" value="C:plasma membrane"/>
    <property type="evidence" value="ECO:0007669"/>
    <property type="project" value="UniProtKB-SubCell"/>
</dbReference>
<keyword evidence="5 8" id="KW-1133">Transmembrane helix</keyword>
<feature type="transmembrane region" description="Helical" evidence="8">
    <location>
        <begin position="257"/>
        <end position="278"/>
    </location>
</feature>
<organism evidence="9 10">
    <name type="scientific">Mucilaginibacter limnophilus</name>
    <dbReference type="NCBI Taxonomy" id="1932778"/>
    <lineage>
        <taxon>Bacteria</taxon>
        <taxon>Pseudomonadati</taxon>
        <taxon>Bacteroidota</taxon>
        <taxon>Sphingobacteriia</taxon>
        <taxon>Sphingobacteriales</taxon>
        <taxon>Sphingobacteriaceae</taxon>
        <taxon>Mucilaginibacter</taxon>
    </lineage>
</organism>
<feature type="transmembrane region" description="Helical" evidence="8">
    <location>
        <begin position="29"/>
        <end position="46"/>
    </location>
</feature>
<dbReference type="GO" id="GO:0015128">
    <property type="term" value="F:gluconate transmembrane transporter activity"/>
    <property type="evidence" value="ECO:0007669"/>
    <property type="project" value="InterPro"/>
</dbReference>
<evidence type="ECO:0000256" key="4">
    <source>
        <dbReference type="ARBA" id="ARBA00022692"/>
    </source>
</evidence>
<feature type="transmembrane region" description="Helical" evidence="8">
    <location>
        <begin position="377"/>
        <end position="400"/>
    </location>
</feature>
<dbReference type="PANTHER" id="PTHR30354:SF22">
    <property type="entry name" value="HIGH-AFFINITY GLUCONATE TRANSPORTER"/>
    <property type="match status" value="1"/>
</dbReference>
<evidence type="ECO:0000256" key="1">
    <source>
        <dbReference type="ARBA" id="ARBA00004651"/>
    </source>
</evidence>
<feature type="transmembrane region" description="Helical" evidence="8">
    <location>
        <begin position="336"/>
        <end position="365"/>
    </location>
</feature>
<dbReference type="NCBIfam" id="TIGR00791">
    <property type="entry name" value="gntP"/>
    <property type="match status" value="1"/>
</dbReference>
<feature type="transmembrane region" description="Helical" evidence="8">
    <location>
        <begin position="96"/>
        <end position="122"/>
    </location>
</feature>
<dbReference type="PANTHER" id="PTHR30354">
    <property type="entry name" value="GNT FAMILY GLUCONATE TRANSPORTER"/>
    <property type="match status" value="1"/>
</dbReference>
<reference evidence="9 10" key="1">
    <citation type="submission" date="2019-01" db="EMBL/GenBank/DDBJ databases">
        <authorList>
            <person name="Chen W.-M."/>
        </authorList>
    </citation>
    <scope>NUCLEOTIDE SEQUENCE [LARGE SCALE GENOMIC DNA]</scope>
    <source>
        <strain evidence="9 10">YBJ-36</strain>
    </source>
</reference>
<keyword evidence="2" id="KW-0813">Transport</keyword>
<comment type="subcellular location">
    <subcellularLocation>
        <location evidence="1">Cell membrane</location>
        <topology evidence="1">Multi-pass membrane protein</topology>
    </subcellularLocation>
</comment>
<keyword evidence="3" id="KW-1003">Cell membrane</keyword>
<dbReference type="PIRSF" id="PIRSF002746">
    <property type="entry name" value="Gluconate_transporter"/>
    <property type="match status" value="1"/>
</dbReference>
<protein>
    <submittedName>
        <fullName evidence="9">Gluconate transporter</fullName>
    </submittedName>
</protein>
<comment type="caution">
    <text evidence="9">The sequence shown here is derived from an EMBL/GenBank/DDBJ whole genome shotgun (WGS) entry which is preliminary data.</text>
</comment>
<evidence type="ECO:0000313" key="9">
    <source>
        <dbReference type="EMBL" id="RVT98377.1"/>
    </source>
</evidence>
<feature type="transmembrane region" description="Helical" evidence="8">
    <location>
        <begin position="298"/>
        <end position="316"/>
    </location>
</feature>
<keyword evidence="6 8" id="KW-0472">Membrane</keyword>
<accession>A0A3S2UJI1</accession>
<dbReference type="InterPro" id="IPR003474">
    <property type="entry name" value="Glcn_transporter"/>
</dbReference>
<evidence type="ECO:0000313" key="10">
    <source>
        <dbReference type="Proteomes" id="UP000282759"/>
    </source>
</evidence>
<dbReference type="OrthoDB" id="9787129at2"/>
<comment type="similarity">
    <text evidence="7">Belongs to the GntP permease family.</text>
</comment>
<feature type="transmembrane region" description="Helical" evidence="8">
    <location>
        <begin position="420"/>
        <end position="437"/>
    </location>
</feature>
<dbReference type="Pfam" id="PF02447">
    <property type="entry name" value="GntP_permease"/>
    <property type="match status" value="1"/>
</dbReference>
<evidence type="ECO:0000256" key="2">
    <source>
        <dbReference type="ARBA" id="ARBA00022448"/>
    </source>
</evidence>
<gene>
    <name evidence="9" type="ORF">EOD41_16420</name>
</gene>
<keyword evidence="4 8" id="KW-0812">Transmembrane</keyword>
<proteinExistence type="inferred from homology"/>
<evidence type="ECO:0000256" key="5">
    <source>
        <dbReference type="ARBA" id="ARBA00022989"/>
    </source>
</evidence>
<evidence type="ECO:0000256" key="6">
    <source>
        <dbReference type="ARBA" id="ARBA00023136"/>
    </source>
</evidence>
<feature type="transmembrane region" description="Helical" evidence="8">
    <location>
        <begin position="58"/>
        <end position="76"/>
    </location>
</feature>
<dbReference type="RefSeq" id="WP_127706910.1">
    <property type="nucleotide sequence ID" value="NZ_SACK01000008.1"/>
</dbReference>
<sequence length="438" mass="45717">MTLLIVTLSIAALILLISAARVNAFLCFLVISIAAGLMLGIPAEKVVQSVEKGLGDTLGSLVIIVFAGAMLGKLIAESGAASQIAGTMMRIFGIKYIKWAMVLTGFVIGIPLYYGVGFVLMVPLVLSIAYRYKLPTVAIGIPLLAALSVTHGYLPPHPSPSALVLQFNADMGLTLIYGIIVAIPAIILAGPVFSSTLKGIKSQPLDTFVSKDADVIDAPGVATSFFTALLPVLLLAASSLYPYLFDTTSSVGKIVALIGQPSAVMLIALAFATFTLGINRGRNMRQVMATYTDAVKDIVMVVLIMGGSGALKQVLTDSGASVEIAAMLKNVDLPPLVLGWLIAAVLRACVGSATVAGLTAAGIIAPLLVQTHVNPNLMVLSIGAGSLMFSHVNDSGFWLYKEYFNLNIKDTLKSWSVMEAIVSTAGLAGVLLLNAVLP</sequence>
<dbReference type="EMBL" id="SACK01000008">
    <property type="protein sequence ID" value="RVT98377.1"/>
    <property type="molecule type" value="Genomic_DNA"/>
</dbReference>
<evidence type="ECO:0000256" key="3">
    <source>
        <dbReference type="ARBA" id="ARBA00022475"/>
    </source>
</evidence>
<feature type="transmembrane region" description="Helical" evidence="8">
    <location>
        <begin position="215"/>
        <end position="237"/>
    </location>
</feature>
<dbReference type="Proteomes" id="UP000282759">
    <property type="component" value="Unassembled WGS sequence"/>
</dbReference>
<keyword evidence="10" id="KW-1185">Reference proteome</keyword>
<dbReference type="AlphaFoldDB" id="A0A3S2UJI1"/>
<evidence type="ECO:0000256" key="8">
    <source>
        <dbReference type="SAM" id="Phobius"/>
    </source>
</evidence>
<evidence type="ECO:0000256" key="7">
    <source>
        <dbReference type="ARBA" id="ARBA00049663"/>
    </source>
</evidence>
<feature type="transmembrane region" description="Helical" evidence="8">
    <location>
        <begin position="174"/>
        <end position="194"/>
    </location>
</feature>